<feature type="compositionally biased region" description="Acidic residues" evidence="1">
    <location>
        <begin position="1121"/>
        <end position="1139"/>
    </location>
</feature>
<reference evidence="2" key="1">
    <citation type="journal article" date="2014" name="Genome Biol. Evol.">
        <title>Pangenome evidence for extensive interdomain horizontal transfer affecting lineage core and shell genes in uncultured planktonic thaumarchaeota and euryarchaeota.</title>
        <authorList>
            <person name="Deschamps P."/>
            <person name="Zivanovic Y."/>
            <person name="Moreira D."/>
            <person name="Rodriguez-Valera F."/>
            <person name="Lopez-Garcia P."/>
        </authorList>
    </citation>
    <scope>NUCLEOTIDE SEQUENCE</scope>
</reference>
<feature type="region of interest" description="Disordered" evidence="1">
    <location>
        <begin position="339"/>
        <end position="358"/>
    </location>
</feature>
<feature type="compositionally biased region" description="Basic and acidic residues" evidence="1">
    <location>
        <begin position="1008"/>
        <end position="1017"/>
    </location>
</feature>
<feature type="compositionally biased region" description="Basic and acidic residues" evidence="1">
    <location>
        <begin position="1310"/>
        <end position="1322"/>
    </location>
</feature>
<protein>
    <submittedName>
        <fullName evidence="2">Uncharacterized protein</fullName>
    </submittedName>
</protein>
<dbReference type="Gene3D" id="4.10.1080.10">
    <property type="entry name" value="TSP type-3 repeat"/>
    <property type="match status" value="3"/>
</dbReference>
<feature type="compositionally biased region" description="Pro residues" evidence="1">
    <location>
        <begin position="1412"/>
        <end position="1421"/>
    </location>
</feature>
<dbReference type="SUPFAM" id="SSF103647">
    <property type="entry name" value="TSP type-3 repeat"/>
    <property type="match status" value="3"/>
</dbReference>
<dbReference type="GO" id="GO:0005509">
    <property type="term" value="F:calcium ion binding"/>
    <property type="evidence" value="ECO:0007669"/>
    <property type="project" value="InterPro"/>
</dbReference>
<evidence type="ECO:0000256" key="1">
    <source>
        <dbReference type="SAM" id="MobiDB-lite"/>
    </source>
</evidence>
<dbReference type="EMBL" id="KF900973">
    <property type="protein sequence ID" value="AIF13440.1"/>
    <property type="molecule type" value="Genomic_DNA"/>
</dbReference>
<feature type="compositionally biased region" description="Acidic residues" evidence="1">
    <location>
        <begin position="964"/>
        <end position="973"/>
    </location>
</feature>
<feature type="compositionally biased region" description="Acidic residues" evidence="1">
    <location>
        <begin position="1270"/>
        <end position="1291"/>
    </location>
</feature>
<feature type="compositionally biased region" description="Acidic residues" evidence="1">
    <location>
        <begin position="1238"/>
        <end position="1258"/>
    </location>
</feature>
<organism evidence="2">
    <name type="scientific">uncultured marine group II/III euryarchaeote KM3_62_D04</name>
    <dbReference type="NCBI Taxonomy" id="1456473"/>
    <lineage>
        <taxon>Archaea</taxon>
        <taxon>Methanobacteriati</taxon>
        <taxon>Methanobacteriota</taxon>
        <taxon>environmental samples</taxon>
    </lineage>
</organism>
<feature type="compositionally biased region" description="Basic and acidic residues" evidence="1">
    <location>
        <begin position="1170"/>
        <end position="1181"/>
    </location>
</feature>
<sequence length="1541" mass="167054">MSVMPTNPRRATAMLTAILLFSLSSPLYTTETVAIDPPMGQSLTSNNTGEDSAVQTLVSNLNIYDSADITGTVDSLDRAHVVWVQGNNTASLNYALFNINGEQLIGTTQLLENPTQSITSPEMAIDSQGRLHIVWEHGDSQIRYILINPDLDDLDSSPGNISDMALSAPTVLAEGEGNRSAPDIAIDSNDAAHVVWVGTEDPLGILYGSPNIYYTMVEVDSTSNFTTVIGQTMVTQSISQSGNPAISVGDDDTVVVVWEDSRGSVIEYVGIIDTSGSMNTEWSDMCVVFYGGYFASGGYFEGLKPLLQQHNITVMETLYALSGNWPSAATSGNCADAYQTGGSGSQGPRNSSLSAGDDSGGIRELVEVVYDNSAIELPQDGGYYSEFWGPGSTWACLSWNDTSGNSPGNPPTQLDHRWNSTAGKVIIPISDEGPYGGDPAQQSDDTQSIEEAHDACVEAGVFPYPLMAAGWGSGSTNVGSHMMDLAHCPNGFVSLNARACDGSSTRLTDARGQMYNFPTTSSEDMESLVSTLVGISSGGSTDIFMTVMDPYSFIDYPRESWSTGDPGSIINSSNSWYGEYIGPSIDGLGYGNLVIANDTRLTYGEEWSTNPDVDVDRDGNVHLSWTDGRFNVMDREGPSQIHYMQIDPDRNGDTIGEHIDLNTTVTVIDSAISASNLTWGAYPRVVADSDGSVHLVWFETESFRTDLRWARLQNPQHGPGGQFDLGQEIHQAYALVENEVLASGTSGLLGVDGDEFRSGRQPIVSFRWPYRSALWTSADCSTSNIDFDLDTELCIWSETDYSMILRFDPDESETITMPPGGTAYVGMTLFGDSIPGGGDTVHMSSSETPEHWVSAVGKGFSYQPTFILLDGETIPIGLFLRAPDLRQVNENQSFDLWISATSTTYQLSVATAFIHIDMVNPGDWDDDDGDGVHDDDDYCQWGDSDWTSDNATDYDGDGCKDSTEDLDDDDDGIWDASDLCPTGYMGNDTVDRDGDGCDDRYEDDDRDGDGVENHLDMCPDGAVNWDSSEDHDGDGCRDSDEDDNDDGDPYLDEDDDCPTGVTWWDDPSFDYDFDGCHDLQEDDDDDNDGIEDTEDLCPGGAIDWVSSSTLDWDGDGCKDFVEDEDNDNDGVLNDFDECPYGEVGWTSSPFSDWDGDGCKDTSEDDDDDNDGHLDESDDCVRSPEVTAASVDQDRDGCDDRLEDDDLDNDGISSDSDPCEDSPLANWVSTPFNDRDGDGCADDLDDDDDDNDGIPDDLDPCPLSPLPGIEPDYDLDGCMDFSEDDDDDNDGITDERDVCPTGLVGWVSDSTNDRDADGCKDSVEDSDVPTNILETIRGSTPLKILSAAAIVMLALLALSRSGAPSGDASLLKGGKRRRKTARPDEPWTLLDEEDPTPSKRGRRKAPPRTTKPTKPPKAVPEPPDPKPSEPERVEEIRGELESESTETSIDELWEIADGSKPPAPPPPVREAEEASTPPPPPPPPPVEPDPEPEPAATEQSPDHDPDDPVSWLRLAGKMAAEGRHDEAEACRKTAMDLMQQDR</sequence>
<feature type="compositionally biased region" description="Basic and acidic residues" evidence="1">
    <location>
        <begin position="1519"/>
        <end position="1541"/>
    </location>
</feature>
<feature type="compositionally biased region" description="Basic and acidic residues" evidence="1">
    <location>
        <begin position="1028"/>
        <end position="1038"/>
    </location>
</feature>
<feature type="compositionally biased region" description="Basic and acidic residues" evidence="1">
    <location>
        <begin position="1422"/>
        <end position="1439"/>
    </location>
</feature>
<feature type="compositionally biased region" description="Pro residues" evidence="1">
    <location>
        <begin position="1475"/>
        <end position="1486"/>
    </location>
</feature>
<dbReference type="InterPro" id="IPR028974">
    <property type="entry name" value="TSP_type-3_rpt"/>
</dbReference>
<dbReference type="PANTHER" id="PTHR10199">
    <property type="entry name" value="THROMBOSPONDIN"/>
    <property type="match status" value="1"/>
</dbReference>
<feature type="region of interest" description="Disordered" evidence="1">
    <location>
        <begin position="942"/>
        <end position="1101"/>
    </location>
</feature>
<feature type="compositionally biased region" description="Acidic residues" evidence="1">
    <location>
        <begin position="1039"/>
        <end position="1057"/>
    </location>
</feature>
<accession>A0A075HE80</accession>
<feature type="compositionally biased region" description="Acidic residues" evidence="1">
    <location>
        <begin position="1440"/>
        <end position="1453"/>
    </location>
</feature>
<feature type="compositionally biased region" description="Basic and acidic residues" evidence="1">
    <location>
        <begin position="989"/>
        <end position="999"/>
    </location>
</feature>
<name>A0A075HE80_9EURY</name>
<feature type="region of interest" description="Disordered" evidence="1">
    <location>
        <begin position="1120"/>
        <end position="1324"/>
    </location>
</feature>
<feature type="region of interest" description="Disordered" evidence="1">
    <location>
        <begin position="1361"/>
        <end position="1541"/>
    </location>
</feature>
<proteinExistence type="predicted"/>
<evidence type="ECO:0000313" key="2">
    <source>
        <dbReference type="EMBL" id="AIF13440.1"/>
    </source>
</evidence>
<dbReference type="PANTHER" id="PTHR10199:SF119">
    <property type="entry name" value="RE20510P"/>
    <property type="match status" value="1"/>
</dbReference>
<feature type="compositionally biased region" description="Acidic residues" evidence="1">
    <location>
        <begin position="1080"/>
        <end position="1095"/>
    </location>
</feature>